<name>A0AA38GQG1_TAXCH</name>
<dbReference type="EMBL" id="JAHRHJ020000002">
    <property type="protein sequence ID" value="KAH9326881.1"/>
    <property type="molecule type" value="Genomic_DNA"/>
</dbReference>
<evidence type="ECO:0008006" key="9">
    <source>
        <dbReference type="Google" id="ProtNLM"/>
    </source>
</evidence>
<comment type="subcellular location">
    <subcellularLocation>
        <location evidence="1">Membrane</location>
        <topology evidence="1">Multi-pass membrane protein</topology>
    </subcellularLocation>
</comment>
<dbReference type="InterPro" id="IPR044991">
    <property type="entry name" value="TET_plant"/>
</dbReference>
<protein>
    <recommendedName>
        <fullName evidence="9">Tetraspanin-2</fullName>
    </recommendedName>
</protein>
<dbReference type="Proteomes" id="UP000824469">
    <property type="component" value="Unassembled WGS sequence"/>
</dbReference>
<dbReference type="InterPro" id="IPR018499">
    <property type="entry name" value="Tetraspanin/Peripherin"/>
</dbReference>
<accession>A0AA38GQG1</accession>
<comment type="caution">
    <text evidence="7">The sequence shown here is derived from an EMBL/GenBank/DDBJ whole genome shotgun (WGS) entry which is preliminary data.</text>
</comment>
<evidence type="ECO:0000256" key="3">
    <source>
        <dbReference type="ARBA" id="ARBA00022692"/>
    </source>
</evidence>
<feature type="transmembrane region" description="Helical" evidence="6">
    <location>
        <begin position="71"/>
        <end position="95"/>
    </location>
</feature>
<dbReference type="PRINTS" id="PR00259">
    <property type="entry name" value="TMFOUR"/>
</dbReference>
<proteinExistence type="inferred from homology"/>
<keyword evidence="3 6" id="KW-0812">Transmembrane</keyword>
<dbReference type="GO" id="GO:0016020">
    <property type="term" value="C:membrane"/>
    <property type="evidence" value="ECO:0007669"/>
    <property type="project" value="UniProtKB-SubCell"/>
</dbReference>
<dbReference type="Pfam" id="PF00335">
    <property type="entry name" value="Tetraspanin"/>
    <property type="match status" value="1"/>
</dbReference>
<feature type="transmembrane region" description="Helical" evidence="6">
    <location>
        <begin position="43"/>
        <end position="65"/>
    </location>
</feature>
<keyword evidence="4 6" id="KW-1133">Transmembrane helix</keyword>
<keyword evidence="5 6" id="KW-0472">Membrane</keyword>
<dbReference type="OMA" id="YKQGFSG"/>
<dbReference type="PANTHER" id="PTHR32191">
    <property type="entry name" value="TETRASPANIN-8-RELATED"/>
    <property type="match status" value="1"/>
</dbReference>
<dbReference type="AlphaFoldDB" id="A0AA38GQG1"/>
<keyword evidence="8" id="KW-1185">Reference proteome</keyword>
<gene>
    <name evidence="7" type="ORF">KI387_007059</name>
</gene>
<evidence type="ECO:0000256" key="1">
    <source>
        <dbReference type="ARBA" id="ARBA00004141"/>
    </source>
</evidence>
<reference evidence="7 8" key="1">
    <citation type="journal article" date="2021" name="Nat. Plants">
        <title>The Taxus genome provides insights into paclitaxel biosynthesis.</title>
        <authorList>
            <person name="Xiong X."/>
            <person name="Gou J."/>
            <person name="Liao Q."/>
            <person name="Li Y."/>
            <person name="Zhou Q."/>
            <person name="Bi G."/>
            <person name="Li C."/>
            <person name="Du R."/>
            <person name="Wang X."/>
            <person name="Sun T."/>
            <person name="Guo L."/>
            <person name="Liang H."/>
            <person name="Lu P."/>
            <person name="Wu Y."/>
            <person name="Zhang Z."/>
            <person name="Ro D.K."/>
            <person name="Shang Y."/>
            <person name="Huang S."/>
            <person name="Yan J."/>
        </authorList>
    </citation>
    <scope>NUCLEOTIDE SEQUENCE [LARGE SCALE GENOMIC DNA]</scope>
    <source>
        <strain evidence="7">Ta-2019</strain>
    </source>
</reference>
<dbReference type="GO" id="GO:0009734">
    <property type="term" value="P:auxin-activated signaling pathway"/>
    <property type="evidence" value="ECO:0007669"/>
    <property type="project" value="InterPro"/>
</dbReference>
<evidence type="ECO:0000256" key="5">
    <source>
        <dbReference type="ARBA" id="ARBA00023136"/>
    </source>
</evidence>
<evidence type="ECO:0000256" key="6">
    <source>
        <dbReference type="SAM" id="Phobius"/>
    </source>
</evidence>
<feature type="non-terminal residue" evidence="7">
    <location>
        <position position="1"/>
    </location>
</feature>
<evidence type="ECO:0000256" key="4">
    <source>
        <dbReference type="ARBA" id="ARBA00022989"/>
    </source>
</evidence>
<evidence type="ECO:0000256" key="2">
    <source>
        <dbReference type="ARBA" id="ARBA00006840"/>
    </source>
</evidence>
<evidence type="ECO:0000313" key="7">
    <source>
        <dbReference type="EMBL" id="KAH9326881.1"/>
    </source>
</evidence>
<sequence length="243" mass="27358">MAASNNITGALNFVAMILSVPIIGTGIWLASRQDADCVRILRWPLIVIGAILLLVSLAGFVGAFWRVQSLLVVYLIFMFIFIILLLAFVIFAFVVTHKGSGHPVPGRNYKEYQLGDFSGWLRNYVEDNDHWNGIKRCLSSSSACRKLDQRYLTAQDFFNAHINPLESGCCKPPTFCGYNFVNPTFWINPTNQNADIDCMLWSNDQLQLCYNCNSCKAGVLGNVKRDWKKINIILIVALVALIW</sequence>
<comment type="similarity">
    <text evidence="2">Belongs to the tetraspanin (TM4SF) family.</text>
</comment>
<evidence type="ECO:0000313" key="8">
    <source>
        <dbReference type="Proteomes" id="UP000824469"/>
    </source>
</evidence>
<organism evidence="7 8">
    <name type="scientific">Taxus chinensis</name>
    <name type="common">Chinese yew</name>
    <name type="synonym">Taxus wallichiana var. chinensis</name>
    <dbReference type="NCBI Taxonomy" id="29808"/>
    <lineage>
        <taxon>Eukaryota</taxon>
        <taxon>Viridiplantae</taxon>
        <taxon>Streptophyta</taxon>
        <taxon>Embryophyta</taxon>
        <taxon>Tracheophyta</taxon>
        <taxon>Spermatophyta</taxon>
        <taxon>Pinopsida</taxon>
        <taxon>Pinidae</taxon>
        <taxon>Conifers II</taxon>
        <taxon>Cupressales</taxon>
        <taxon>Taxaceae</taxon>
        <taxon>Taxus</taxon>
    </lineage>
</organism>
<feature type="transmembrane region" description="Helical" evidence="6">
    <location>
        <begin position="12"/>
        <end position="31"/>
    </location>
</feature>